<dbReference type="SMART" id="SM00382">
    <property type="entry name" value="AAA"/>
    <property type="match status" value="1"/>
</dbReference>
<dbReference type="CDD" id="cd00009">
    <property type="entry name" value="AAA"/>
    <property type="match status" value="1"/>
</dbReference>
<dbReference type="SUPFAM" id="SSF52540">
    <property type="entry name" value="P-loop containing nucleoside triphosphate hydrolases"/>
    <property type="match status" value="1"/>
</dbReference>
<protein>
    <submittedName>
        <fullName evidence="10">Psp operon transcription activator</fullName>
    </submittedName>
</protein>
<evidence type="ECO:0000256" key="8">
    <source>
        <dbReference type="SAM" id="MobiDB-lite"/>
    </source>
</evidence>
<keyword evidence="4" id="KW-0805">Transcription regulation</keyword>
<keyword evidence="2" id="KW-0067">ATP-binding</keyword>
<evidence type="ECO:0000256" key="7">
    <source>
        <dbReference type="ARBA" id="ARBA00023163"/>
    </source>
</evidence>
<evidence type="ECO:0000259" key="9">
    <source>
        <dbReference type="PROSITE" id="PS50045"/>
    </source>
</evidence>
<gene>
    <name evidence="10" type="ORF">HJA_02730</name>
</gene>
<dbReference type="STRING" id="1280952.HJA_02730"/>
<feature type="region of interest" description="Disordered" evidence="8">
    <location>
        <begin position="340"/>
        <end position="367"/>
    </location>
</feature>
<dbReference type="PANTHER" id="PTHR32071:SF38">
    <property type="entry name" value="PSP OPERON TRANSCRIPTIONAL ACTIVATOR"/>
    <property type="match status" value="1"/>
</dbReference>
<evidence type="ECO:0000256" key="6">
    <source>
        <dbReference type="ARBA" id="ARBA00023159"/>
    </source>
</evidence>
<sequence length="367" mass="40098">MIGQTTQLIGESPAWLSAQEHVSRVATLERPILVIGERGTGKELIGERLHFLSKRWEGPFVKVNCAALSETLLDSELFGHERGAFTGATEQRKGRFELADGGTIFLDEIATASQQVQEKLLRVVEYGEFQRLGGSRVLTTNVRIVAATNADLPAMAEAGEFRSDLLDRLAFDVITLPPLRARRGDATLLADHFARRMAIEMGEDFPGFAPSAIAAIEAHDWPGNVRELRNFAQRLAHRSMVMTPGEPVVFDPAALDPFESPWRPQSSPGKPAPARPAPPVSFEAEPGRIDPSVTADFQAQVAAFEMRLIDEALSWAKGHQGQAADALGLTYHQFRGLLKKHDYGKKPGKPKDEEDGAPLNGGPRPAM</sequence>
<dbReference type="PANTHER" id="PTHR32071">
    <property type="entry name" value="TRANSCRIPTIONAL REGULATORY PROTEIN"/>
    <property type="match status" value="1"/>
</dbReference>
<dbReference type="Gene3D" id="1.10.8.60">
    <property type="match status" value="1"/>
</dbReference>
<keyword evidence="7" id="KW-0804">Transcription</keyword>
<feature type="domain" description="Sigma-54 factor interaction" evidence="9">
    <location>
        <begin position="8"/>
        <end position="237"/>
    </location>
</feature>
<dbReference type="PATRIC" id="fig|1280952.3.peg.550"/>
<dbReference type="PROSITE" id="PS00688">
    <property type="entry name" value="SIGMA54_INTERACT_3"/>
    <property type="match status" value="1"/>
</dbReference>
<evidence type="ECO:0000256" key="5">
    <source>
        <dbReference type="ARBA" id="ARBA00023125"/>
    </source>
</evidence>
<evidence type="ECO:0000256" key="3">
    <source>
        <dbReference type="ARBA" id="ARBA00023012"/>
    </source>
</evidence>
<dbReference type="PROSITE" id="PS00676">
    <property type="entry name" value="SIGMA54_INTERACT_2"/>
    <property type="match status" value="1"/>
</dbReference>
<dbReference type="Pfam" id="PF25601">
    <property type="entry name" value="AAA_lid_14"/>
    <property type="match status" value="1"/>
</dbReference>
<accession>A0A059FLQ5</accession>
<proteinExistence type="predicted"/>
<feature type="compositionally biased region" description="Basic and acidic residues" evidence="8">
    <location>
        <begin position="340"/>
        <end position="352"/>
    </location>
</feature>
<dbReference type="GO" id="GO:0043565">
    <property type="term" value="F:sequence-specific DNA binding"/>
    <property type="evidence" value="ECO:0007669"/>
    <property type="project" value="InterPro"/>
</dbReference>
<keyword evidence="11" id="KW-1185">Reference proteome</keyword>
<keyword evidence="5" id="KW-0238">DNA-binding</keyword>
<dbReference type="Gene3D" id="3.40.50.300">
    <property type="entry name" value="P-loop containing nucleotide triphosphate hydrolases"/>
    <property type="match status" value="1"/>
</dbReference>
<dbReference type="GO" id="GO:0006355">
    <property type="term" value="P:regulation of DNA-templated transcription"/>
    <property type="evidence" value="ECO:0007669"/>
    <property type="project" value="InterPro"/>
</dbReference>
<dbReference type="InterPro" id="IPR025944">
    <property type="entry name" value="Sigma_54_int_dom_CS"/>
</dbReference>
<dbReference type="SUPFAM" id="SSF46689">
    <property type="entry name" value="Homeodomain-like"/>
    <property type="match status" value="1"/>
</dbReference>
<organism evidence="10 11">
    <name type="scientific">Hyphomonas jannaschiana VP2</name>
    <dbReference type="NCBI Taxonomy" id="1280952"/>
    <lineage>
        <taxon>Bacteria</taxon>
        <taxon>Pseudomonadati</taxon>
        <taxon>Pseudomonadota</taxon>
        <taxon>Alphaproteobacteria</taxon>
        <taxon>Hyphomonadales</taxon>
        <taxon>Hyphomonadaceae</taxon>
        <taxon>Hyphomonas</taxon>
    </lineage>
</organism>
<dbReference type="GO" id="GO:0005524">
    <property type="term" value="F:ATP binding"/>
    <property type="evidence" value="ECO:0007669"/>
    <property type="project" value="UniProtKB-KW"/>
</dbReference>
<dbReference type="InterPro" id="IPR009057">
    <property type="entry name" value="Homeodomain-like_sf"/>
</dbReference>
<keyword evidence="3" id="KW-0902">Two-component regulatory system</keyword>
<dbReference type="InterPro" id="IPR002197">
    <property type="entry name" value="HTH_Fis"/>
</dbReference>
<dbReference type="GO" id="GO:0000160">
    <property type="term" value="P:phosphorelay signal transduction system"/>
    <property type="evidence" value="ECO:0007669"/>
    <property type="project" value="UniProtKB-KW"/>
</dbReference>
<dbReference type="InterPro" id="IPR014317">
    <property type="entry name" value="Transcription_activator_PspF"/>
</dbReference>
<dbReference type="Proteomes" id="UP000024816">
    <property type="component" value="Unassembled WGS sequence"/>
</dbReference>
<dbReference type="InterPro" id="IPR027417">
    <property type="entry name" value="P-loop_NTPase"/>
</dbReference>
<comment type="caution">
    <text evidence="10">The sequence shown here is derived from an EMBL/GenBank/DDBJ whole genome shotgun (WGS) entry which is preliminary data.</text>
</comment>
<dbReference type="AlphaFoldDB" id="A0A059FLQ5"/>
<dbReference type="FunFam" id="3.40.50.300:FF:000006">
    <property type="entry name" value="DNA-binding transcriptional regulator NtrC"/>
    <property type="match status" value="1"/>
</dbReference>
<name>A0A059FLQ5_9PROT</name>
<keyword evidence="6" id="KW-0010">Activator</keyword>
<keyword evidence="1" id="KW-0547">Nucleotide-binding</keyword>
<evidence type="ECO:0000256" key="2">
    <source>
        <dbReference type="ARBA" id="ARBA00022840"/>
    </source>
</evidence>
<evidence type="ECO:0000256" key="4">
    <source>
        <dbReference type="ARBA" id="ARBA00023015"/>
    </source>
</evidence>
<dbReference type="PROSITE" id="PS50045">
    <property type="entry name" value="SIGMA54_INTERACT_4"/>
    <property type="match status" value="1"/>
</dbReference>
<reference evidence="10 11" key="1">
    <citation type="journal article" date="2014" name="Antonie Van Leeuwenhoek">
        <title>Hyphomonas beringensis sp. nov. and Hyphomonas chukchiensis sp. nov., isolated from surface seawater of the Bering Sea and Chukchi Sea.</title>
        <authorList>
            <person name="Li C."/>
            <person name="Lai Q."/>
            <person name="Li G."/>
            <person name="Dong C."/>
            <person name="Wang J."/>
            <person name="Liao Y."/>
            <person name="Shao Z."/>
        </authorList>
    </citation>
    <scope>NUCLEOTIDE SEQUENCE [LARGE SCALE GENOMIC DNA]</scope>
    <source>
        <strain evidence="10 11">VP2</strain>
    </source>
</reference>
<feature type="compositionally biased region" description="Pro residues" evidence="8">
    <location>
        <begin position="270"/>
        <end position="279"/>
    </location>
</feature>
<dbReference type="Pfam" id="PF02954">
    <property type="entry name" value="HTH_8"/>
    <property type="match status" value="1"/>
</dbReference>
<dbReference type="EMBL" id="ARYJ01000001">
    <property type="protein sequence ID" value="KCZ91418.1"/>
    <property type="molecule type" value="Genomic_DNA"/>
</dbReference>
<feature type="region of interest" description="Disordered" evidence="8">
    <location>
        <begin position="259"/>
        <end position="288"/>
    </location>
</feature>
<dbReference type="Gene3D" id="1.10.10.60">
    <property type="entry name" value="Homeodomain-like"/>
    <property type="match status" value="1"/>
</dbReference>
<evidence type="ECO:0000256" key="1">
    <source>
        <dbReference type="ARBA" id="ARBA00022741"/>
    </source>
</evidence>
<dbReference type="RefSeq" id="WP_051597276.1">
    <property type="nucleotide sequence ID" value="NZ_ARYJ01000001.1"/>
</dbReference>
<dbReference type="InterPro" id="IPR025943">
    <property type="entry name" value="Sigma_54_int_dom_ATP-bd_2"/>
</dbReference>
<dbReference type="NCBIfam" id="TIGR02974">
    <property type="entry name" value="phageshock_pspF"/>
    <property type="match status" value="1"/>
</dbReference>
<dbReference type="Pfam" id="PF00158">
    <property type="entry name" value="Sigma54_activat"/>
    <property type="match status" value="1"/>
</dbReference>
<dbReference type="InterPro" id="IPR058031">
    <property type="entry name" value="AAA_lid_NorR"/>
</dbReference>
<evidence type="ECO:0000313" key="10">
    <source>
        <dbReference type="EMBL" id="KCZ91418.1"/>
    </source>
</evidence>
<dbReference type="eggNOG" id="COG2204">
    <property type="taxonomic scope" value="Bacteria"/>
</dbReference>
<dbReference type="InterPro" id="IPR002078">
    <property type="entry name" value="Sigma_54_int"/>
</dbReference>
<dbReference type="InterPro" id="IPR003593">
    <property type="entry name" value="AAA+_ATPase"/>
</dbReference>
<evidence type="ECO:0000313" key="11">
    <source>
        <dbReference type="Proteomes" id="UP000024816"/>
    </source>
</evidence>
<dbReference type="OrthoDB" id="9804019at2"/>